<organism evidence="4 5">
    <name type="scientific">Viridibacterium curvum</name>
    <dbReference type="NCBI Taxonomy" id="1101404"/>
    <lineage>
        <taxon>Bacteria</taxon>
        <taxon>Pseudomonadati</taxon>
        <taxon>Pseudomonadota</taxon>
        <taxon>Betaproteobacteria</taxon>
        <taxon>Rhodocyclales</taxon>
        <taxon>Rhodocyclaceae</taxon>
        <taxon>Viridibacterium</taxon>
    </lineage>
</organism>
<sequence length="150" mass="16696">MLVSEILAIKGTVLYTINPEHSLQQAVDLMTELDIGSLVVVDGGKMAGMLTFRELLAALAKAGKNWREAKVAGAMLAKPVSARPDMEVAELQRIIVEHRQRYLPVMDGDTLLGVISFHDVARAMLEEQAFENRMLKGYIKNWPEETESED</sequence>
<dbReference type="SMART" id="SM00116">
    <property type="entry name" value="CBS"/>
    <property type="match status" value="2"/>
</dbReference>
<dbReference type="RefSeq" id="WP_345531805.1">
    <property type="nucleotide sequence ID" value="NZ_BAABLD010000005.1"/>
</dbReference>
<evidence type="ECO:0000259" key="3">
    <source>
        <dbReference type="PROSITE" id="PS51371"/>
    </source>
</evidence>
<dbReference type="Proteomes" id="UP001500547">
    <property type="component" value="Unassembled WGS sequence"/>
</dbReference>
<evidence type="ECO:0000256" key="2">
    <source>
        <dbReference type="PROSITE-ProRule" id="PRU00703"/>
    </source>
</evidence>
<dbReference type="Pfam" id="PF00571">
    <property type="entry name" value="CBS"/>
    <property type="match status" value="2"/>
</dbReference>
<dbReference type="Gene3D" id="3.10.580.10">
    <property type="entry name" value="CBS-domain"/>
    <property type="match status" value="1"/>
</dbReference>
<gene>
    <name evidence="4" type="ORF">GCM10025770_10340</name>
</gene>
<dbReference type="SUPFAM" id="SSF54631">
    <property type="entry name" value="CBS-domain pair"/>
    <property type="match status" value="1"/>
</dbReference>
<dbReference type="EMBL" id="BAABLD010000005">
    <property type="protein sequence ID" value="GAA5161299.1"/>
    <property type="molecule type" value="Genomic_DNA"/>
</dbReference>
<dbReference type="InterPro" id="IPR046342">
    <property type="entry name" value="CBS_dom_sf"/>
</dbReference>
<dbReference type="PROSITE" id="PS51371">
    <property type="entry name" value="CBS"/>
    <property type="match status" value="2"/>
</dbReference>
<evidence type="ECO:0000313" key="4">
    <source>
        <dbReference type="EMBL" id="GAA5161299.1"/>
    </source>
</evidence>
<feature type="domain" description="CBS" evidence="3">
    <location>
        <begin position="75"/>
        <end position="130"/>
    </location>
</feature>
<name>A0ABP9QFZ1_9RHOO</name>
<dbReference type="PANTHER" id="PTHR43080:SF2">
    <property type="entry name" value="CBS DOMAIN-CONTAINING PROTEIN"/>
    <property type="match status" value="1"/>
</dbReference>
<dbReference type="InterPro" id="IPR000644">
    <property type="entry name" value="CBS_dom"/>
</dbReference>
<proteinExistence type="predicted"/>
<comment type="caution">
    <text evidence="4">The sequence shown here is derived from an EMBL/GenBank/DDBJ whole genome shotgun (WGS) entry which is preliminary data.</text>
</comment>
<dbReference type="InterPro" id="IPR051257">
    <property type="entry name" value="Diverse_CBS-Domain"/>
</dbReference>
<evidence type="ECO:0000313" key="5">
    <source>
        <dbReference type="Proteomes" id="UP001500547"/>
    </source>
</evidence>
<evidence type="ECO:0000256" key="1">
    <source>
        <dbReference type="ARBA" id="ARBA00023122"/>
    </source>
</evidence>
<keyword evidence="1 2" id="KW-0129">CBS domain</keyword>
<reference evidence="5" key="1">
    <citation type="journal article" date="2019" name="Int. J. Syst. Evol. Microbiol.">
        <title>The Global Catalogue of Microorganisms (GCM) 10K type strain sequencing project: providing services to taxonomists for standard genome sequencing and annotation.</title>
        <authorList>
            <consortium name="The Broad Institute Genomics Platform"/>
            <consortium name="The Broad Institute Genome Sequencing Center for Infectious Disease"/>
            <person name="Wu L."/>
            <person name="Ma J."/>
        </authorList>
    </citation>
    <scope>NUCLEOTIDE SEQUENCE [LARGE SCALE GENOMIC DNA]</scope>
    <source>
        <strain evidence="5">JCM 18715</strain>
    </source>
</reference>
<accession>A0ABP9QFZ1</accession>
<protein>
    <submittedName>
        <fullName evidence="4">CBS domain-containing protein</fullName>
    </submittedName>
</protein>
<feature type="domain" description="CBS" evidence="3">
    <location>
        <begin position="8"/>
        <end position="65"/>
    </location>
</feature>
<keyword evidence="5" id="KW-1185">Reference proteome</keyword>
<dbReference type="PANTHER" id="PTHR43080">
    <property type="entry name" value="CBS DOMAIN-CONTAINING PROTEIN CBSX3, MITOCHONDRIAL"/>
    <property type="match status" value="1"/>
</dbReference>